<evidence type="ECO:0000313" key="2">
    <source>
        <dbReference type="EMBL" id="ETN38559.1"/>
    </source>
</evidence>
<evidence type="ECO:0000256" key="1">
    <source>
        <dbReference type="SAM" id="MobiDB-lite"/>
    </source>
</evidence>
<dbReference type="Proteomes" id="UP000030752">
    <property type="component" value="Unassembled WGS sequence"/>
</dbReference>
<dbReference type="RefSeq" id="XP_008719148.1">
    <property type="nucleotide sequence ID" value="XM_008720926.1"/>
</dbReference>
<protein>
    <submittedName>
        <fullName evidence="2">Uncharacterized protein</fullName>
    </submittedName>
</protein>
<dbReference type="VEuPathDB" id="FungiDB:HMPREF1541_06595"/>
<keyword evidence="3" id="KW-1185">Reference proteome</keyword>
<dbReference type="InParanoid" id="W2RS71"/>
<dbReference type="GeneID" id="19973934"/>
<reference evidence="2 3" key="1">
    <citation type="submission" date="2013-03" db="EMBL/GenBank/DDBJ databases">
        <title>The Genome Sequence of Phialophora europaea CBS 101466.</title>
        <authorList>
            <consortium name="The Broad Institute Genomics Platform"/>
            <person name="Cuomo C."/>
            <person name="de Hoog S."/>
            <person name="Gorbushina A."/>
            <person name="Walker B."/>
            <person name="Young S.K."/>
            <person name="Zeng Q."/>
            <person name="Gargeya S."/>
            <person name="Fitzgerald M."/>
            <person name="Haas B."/>
            <person name="Abouelleil A."/>
            <person name="Allen A.W."/>
            <person name="Alvarado L."/>
            <person name="Arachchi H.M."/>
            <person name="Berlin A.M."/>
            <person name="Chapman S.B."/>
            <person name="Gainer-Dewar J."/>
            <person name="Goldberg J."/>
            <person name="Griggs A."/>
            <person name="Gujja S."/>
            <person name="Hansen M."/>
            <person name="Howarth C."/>
            <person name="Imamovic A."/>
            <person name="Ireland A."/>
            <person name="Larimer J."/>
            <person name="McCowan C."/>
            <person name="Murphy C."/>
            <person name="Pearson M."/>
            <person name="Poon T.W."/>
            <person name="Priest M."/>
            <person name="Roberts A."/>
            <person name="Saif S."/>
            <person name="Shea T."/>
            <person name="Sisk P."/>
            <person name="Sykes S."/>
            <person name="Wortman J."/>
            <person name="Nusbaum C."/>
            <person name="Birren B."/>
        </authorList>
    </citation>
    <scope>NUCLEOTIDE SEQUENCE [LARGE SCALE GENOMIC DNA]</scope>
    <source>
        <strain evidence="2 3">CBS 101466</strain>
    </source>
</reference>
<dbReference type="OrthoDB" id="4725912at2759"/>
<dbReference type="HOGENOM" id="CLU_1194842_0_0_1"/>
<name>W2RS71_CYPE1</name>
<evidence type="ECO:0000313" key="3">
    <source>
        <dbReference type="Proteomes" id="UP000030752"/>
    </source>
</evidence>
<dbReference type="AlphaFoldDB" id="W2RS71"/>
<dbReference type="eggNOG" id="ENOG502SNXJ">
    <property type="taxonomic scope" value="Eukaryota"/>
</dbReference>
<feature type="compositionally biased region" description="Basic and acidic residues" evidence="1">
    <location>
        <begin position="177"/>
        <end position="188"/>
    </location>
</feature>
<feature type="compositionally biased region" description="Basic and acidic residues" evidence="1">
    <location>
        <begin position="202"/>
        <end position="219"/>
    </location>
</feature>
<organism evidence="2 3">
    <name type="scientific">Cyphellophora europaea (strain CBS 101466)</name>
    <name type="common">Phialophora europaea</name>
    <dbReference type="NCBI Taxonomy" id="1220924"/>
    <lineage>
        <taxon>Eukaryota</taxon>
        <taxon>Fungi</taxon>
        <taxon>Dikarya</taxon>
        <taxon>Ascomycota</taxon>
        <taxon>Pezizomycotina</taxon>
        <taxon>Eurotiomycetes</taxon>
        <taxon>Chaetothyriomycetidae</taxon>
        <taxon>Chaetothyriales</taxon>
        <taxon>Cyphellophoraceae</taxon>
        <taxon>Cyphellophora</taxon>
    </lineage>
</organism>
<dbReference type="EMBL" id="KB822722">
    <property type="protein sequence ID" value="ETN38559.1"/>
    <property type="molecule type" value="Genomic_DNA"/>
</dbReference>
<sequence>MNPWTMKTVWRTGPSAAKALTSDSDSDSNVAESEIIGEGRIHGFKIDCETMVRGRPIRVSAAKKLLTRYNYASTSYSSDPDKPEVMTWKSNSAWKVFDFDLRDESDQLVARFNPRYMGMRKLATIEMFGPKAWDSAAVEEVMITGITLYICMIYRTSNWVPLVGALVSRPGKDYKVTEKEAREEHERNLATSADDFLNPENARFEAPENVWDKIDEGTTMKEPATTKETSVH</sequence>
<accession>W2RS71</accession>
<gene>
    <name evidence="2" type="ORF">HMPREF1541_06595</name>
</gene>
<proteinExistence type="predicted"/>
<feature type="region of interest" description="Disordered" evidence="1">
    <location>
        <begin position="177"/>
        <end position="232"/>
    </location>
</feature>